<dbReference type="EMBL" id="JBBPBK010000013">
    <property type="protein sequence ID" value="KAK9272491.1"/>
    <property type="molecule type" value="Genomic_DNA"/>
</dbReference>
<proteinExistence type="predicted"/>
<sequence>MVGNCSGTDLNQVKQGFKLWFNNSLTKPLIFSLSQLRSIISGVKHFLAGAGFCSFHLMLAAKLVLIGWSASIWPEVAMVAAAKRFFAAHIVRLG</sequence>
<keyword evidence="1" id="KW-0472">Membrane</keyword>
<accession>A0AAP0R9E6</accession>
<evidence type="ECO:0000313" key="2">
    <source>
        <dbReference type="EMBL" id="KAK9272491.1"/>
    </source>
</evidence>
<keyword evidence="1" id="KW-0812">Transmembrane</keyword>
<feature type="transmembrane region" description="Helical" evidence="1">
    <location>
        <begin position="46"/>
        <end position="68"/>
    </location>
</feature>
<name>A0AAP0R9E6_LIQFO</name>
<organism evidence="2 3">
    <name type="scientific">Liquidambar formosana</name>
    <name type="common">Formosan gum</name>
    <dbReference type="NCBI Taxonomy" id="63359"/>
    <lineage>
        <taxon>Eukaryota</taxon>
        <taxon>Viridiplantae</taxon>
        <taxon>Streptophyta</taxon>
        <taxon>Embryophyta</taxon>
        <taxon>Tracheophyta</taxon>
        <taxon>Spermatophyta</taxon>
        <taxon>Magnoliopsida</taxon>
        <taxon>eudicotyledons</taxon>
        <taxon>Gunneridae</taxon>
        <taxon>Pentapetalae</taxon>
        <taxon>Saxifragales</taxon>
        <taxon>Altingiaceae</taxon>
        <taxon>Liquidambar</taxon>
    </lineage>
</organism>
<dbReference type="Proteomes" id="UP001415857">
    <property type="component" value="Unassembled WGS sequence"/>
</dbReference>
<keyword evidence="1" id="KW-1133">Transmembrane helix</keyword>
<protein>
    <submittedName>
        <fullName evidence="2">Uncharacterized protein</fullName>
    </submittedName>
</protein>
<reference evidence="2 3" key="1">
    <citation type="journal article" date="2024" name="Plant J.">
        <title>Genome sequences and population genomics reveal climatic adaptation and genomic divergence between two closely related sweetgum species.</title>
        <authorList>
            <person name="Xu W.Q."/>
            <person name="Ren C.Q."/>
            <person name="Zhang X.Y."/>
            <person name="Comes H.P."/>
            <person name="Liu X.H."/>
            <person name="Li Y.G."/>
            <person name="Kettle C.J."/>
            <person name="Jalonen R."/>
            <person name="Gaisberger H."/>
            <person name="Ma Y.Z."/>
            <person name="Qiu Y.X."/>
        </authorList>
    </citation>
    <scope>NUCLEOTIDE SEQUENCE [LARGE SCALE GENOMIC DNA]</scope>
    <source>
        <strain evidence="2">Hangzhou</strain>
    </source>
</reference>
<comment type="caution">
    <text evidence="2">The sequence shown here is derived from an EMBL/GenBank/DDBJ whole genome shotgun (WGS) entry which is preliminary data.</text>
</comment>
<keyword evidence="3" id="KW-1185">Reference proteome</keyword>
<evidence type="ECO:0000313" key="3">
    <source>
        <dbReference type="Proteomes" id="UP001415857"/>
    </source>
</evidence>
<gene>
    <name evidence="2" type="ORF">L1049_002864</name>
</gene>
<evidence type="ECO:0000256" key="1">
    <source>
        <dbReference type="SAM" id="Phobius"/>
    </source>
</evidence>
<dbReference type="AlphaFoldDB" id="A0AAP0R9E6"/>